<keyword evidence="5" id="KW-1185">Reference proteome</keyword>
<evidence type="ECO:0000313" key="5">
    <source>
        <dbReference type="Proteomes" id="UP000651837"/>
    </source>
</evidence>
<dbReference type="PANTHER" id="PTHR10357:SF199">
    <property type="entry name" value="ALPHA AMYLASE CATALYTIC REGION"/>
    <property type="match status" value="1"/>
</dbReference>
<evidence type="ECO:0000313" key="2">
    <source>
        <dbReference type="EMBL" id="MBD1260968.1"/>
    </source>
</evidence>
<proteinExistence type="predicted"/>
<comment type="caution">
    <text evidence="3">The sequence shown here is derived from an EMBL/GenBank/DDBJ whole genome shotgun (WGS) entry which is preliminary data.</text>
</comment>
<reference evidence="3 4" key="1">
    <citation type="submission" date="2018-05" db="EMBL/GenBank/DDBJ databases">
        <title>Genomic Encyclopedia of Archaeal and Bacterial Type Strains, Phase II (KMG-II): from individual species to whole genera.</title>
        <authorList>
            <person name="Goeker M."/>
        </authorList>
    </citation>
    <scope>NUCLEOTIDE SEQUENCE [LARGE SCALE GENOMIC DNA]</scope>
    <source>
        <strain evidence="3 4">DSM 23514</strain>
    </source>
</reference>
<sequence>MSTLDWFRKAIIYQVFIDRFNGFGKTRNSPGFLGGTINGVLQKLDYFVELGINVLWLSPFYQTLNYHGYHITDFKKVDPHFGTEDDLKRLIREAHKKGLYVIADFVPNHCSYQHPFFRDAQHNKNSEYHDWFIFENWPDRYRCFLDFGELPKLNLNNREARNYMLGVADYWLSLGLDGYRIDHAIGPSHGFWKVFRKTMKAKYPKAVFIGEVWCDGLDKKLIKTTGLKNKTNKRKFGISQEGIQLEYYGELDGVLDFALNDILVEAVKNGEDLRSNKELKSKIRKHFQQVPTDYIMVTFLDNHDMDRFLLHCNGDIQVMLNAFEILLSTGQPVVIYYGTENCRYNKVPIHNSIPHSDLAVRAPFDWEGINRQFVEGFKNLITKYRNQENQ</sequence>
<dbReference type="EMBL" id="QGGQ01000004">
    <property type="protein sequence ID" value="PWK23791.1"/>
    <property type="molecule type" value="Genomic_DNA"/>
</dbReference>
<dbReference type="SUPFAM" id="SSF51445">
    <property type="entry name" value="(Trans)glycosidases"/>
    <property type="match status" value="1"/>
</dbReference>
<feature type="domain" description="Glycosyl hydrolase family 13 catalytic" evidence="1">
    <location>
        <begin position="14"/>
        <end position="365"/>
    </location>
</feature>
<dbReference type="RefSeq" id="WP_109650724.1">
    <property type="nucleotide sequence ID" value="NZ_JACWLN010000004.1"/>
</dbReference>
<reference evidence="2 5" key="2">
    <citation type="submission" date="2020-07" db="EMBL/GenBank/DDBJ databases">
        <title>The draft genome sequence of Maribacter polysiphoniae KCTC 22021.</title>
        <authorList>
            <person name="Mu L."/>
        </authorList>
    </citation>
    <scope>NUCLEOTIDE SEQUENCE [LARGE SCALE GENOMIC DNA]</scope>
    <source>
        <strain evidence="2 5">KCTC 22021</strain>
    </source>
</reference>
<protein>
    <submittedName>
        <fullName evidence="3">Glycosidase</fullName>
    </submittedName>
</protein>
<dbReference type="GO" id="GO:0005975">
    <property type="term" value="P:carbohydrate metabolic process"/>
    <property type="evidence" value="ECO:0007669"/>
    <property type="project" value="InterPro"/>
</dbReference>
<gene>
    <name evidence="2" type="ORF">HZY62_10250</name>
    <name evidence="3" type="ORF">LX92_02358</name>
</gene>
<evidence type="ECO:0000313" key="3">
    <source>
        <dbReference type="EMBL" id="PWK23791.1"/>
    </source>
</evidence>
<dbReference type="PANTHER" id="PTHR10357">
    <property type="entry name" value="ALPHA-AMYLASE FAMILY MEMBER"/>
    <property type="match status" value="1"/>
</dbReference>
<evidence type="ECO:0000259" key="1">
    <source>
        <dbReference type="SMART" id="SM00642"/>
    </source>
</evidence>
<dbReference type="GO" id="GO:0016798">
    <property type="term" value="F:hydrolase activity, acting on glycosyl bonds"/>
    <property type="evidence" value="ECO:0007669"/>
    <property type="project" value="UniProtKB-KW"/>
</dbReference>
<dbReference type="OrthoDB" id="9805159at2"/>
<dbReference type="Proteomes" id="UP000651837">
    <property type="component" value="Unassembled WGS sequence"/>
</dbReference>
<evidence type="ECO:0000313" key="4">
    <source>
        <dbReference type="Proteomes" id="UP000245667"/>
    </source>
</evidence>
<dbReference type="SMART" id="SM00642">
    <property type="entry name" value="Aamy"/>
    <property type="match status" value="1"/>
</dbReference>
<dbReference type="InterPro" id="IPR017853">
    <property type="entry name" value="GH"/>
</dbReference>
<dbReference type="InterPro" id="IPR006047">
    <property type="entry name" value="GH13_cat_dom"/>
</dbReference>
<dbReference type="Pfam" id="PF00128">
    <property type="entry name" value="Alpha-amylase"/>
    <property type="match status" value="1"/>
</dbReference>
<dbReference type="Proteomes" id="UP000245667">
    <property type="component" value="Unassembled WGS sequence"/>
</dbReference>
<name>A0A316E0A5_9FLAO</name>
<dbReference type="Gene3D" id="3.20.20.80">
    <property type="entry name" value="Glycosidases"/>
    <property type="match status" value="1"/>
</dbReference>
<dbReference type="EMBL" id="JACWLN010000004">
    <property type="protein sequence ID" value="MBD1260968.1"/>
    <property type="molecule type" value="Genomic_DNA"/>
</dbReference>
<keyword evidence="3" id="KW-0326">Glycosidase</keyword>
<dbReference type="AlphaFoldDB" id="A0A316E0A5"/>
<organism evidence="3 4">
    <name type="scientific">Maribacter polysiphoniae</name>
    <dbReference type="NCBI Taxonomy" id="429344"/>
    <lineage>
        <taxon>Bacteria</taxon>
        <taxon>Pseudomonadati</taxon>
        <taxon>Bacteroidota</taxon>
        <taxon>Flavobacteriia</taxon>
        <taxon>Flavobacteriales</taxon>
        <taxon>Flavobacteriaceae</taxon>
        <taxon>Maribacter</taxon>
    </lineage>
</organism>
<keyword evidence="3" id="KW-0378">Hydrolase</keyword>
<accession>A0A316E0A5</accession>